<dbReference type="Proteomes" id="UP001233264">
    <property type="component" value="Plasmid pSkuCCBAU71714b"/>
</dbReference>
<feature type="transmembrane region" description="Helical" evidence="2">
    <location>
        <begin position="211"/>
        <end position="230"/>
    </location>
</feature>
<evidence type="ECO:0000313" key="4">
    <source>
        <dbReference type="Proteomes" id="UP001233264"/>
    </source>
</evidence>
<keyword evidence="2" id="KW-1133">Transmembrane helix</keyword>
<gene>
    <name evidence="3" type="ORF">PZL22_000446</name>
</gene>
<accession>A0ABY8T692</accession>
<reference evidence="3 4" key="1">
    <citation type="submission" date="2023-03" db="EMBL/GenBank/DDBJ databases">
        <authorList>
            <person name="Menendez E."/>
            <person name="Kaur S."/>
            <person name="Flores-Felix J.D."/>
            <person name="diCenzo G.C."/>
            <person name="Peix A."/>
            <person name="Velazquez E."/>
        </authorList>
    </citation>
    <scope>NUCLEOTIDE SEQUENCE [LARGE SCALE GENOMIC DNA]</scope>
    <source>
        <strain evidence="3 4">CCBAU 71714</strain>
        <plasmid evidence="3 4">pSkuCCBAU71714b</plasmid>
    </source>
</reference>
<evidence type="ECO:0000313" key="3">
    <source>
        <dbReference type="EMBL" id="WHS91840.1"/>
    </source>
</evidence>
<keyword evidence="1" id="KW-0175">Coiled coil</keyword>
<protein>
    <submittedName>
        <fullName evidence="3">Uncharacterized protein</fullName>
    </submittedName>
</protein>
<keyword evidence="2" id="KW-0812">Transmembrane</keyword>
<dbReference type="EMBL" id="CP120364">
    <property type="protein sequence ID" value="WHS91840.1"/>
    <property type="molecule type" value="Genomic_DNA"/>
</dbReference>
<keyword evidence="3" id="KW-0614">Plasmid</keyword>
<evidence type="ECO:0000256" key="2">
    <source>
        <dbReference type="SAM" id="Phobius"/>
    </source>
</evidence>
<dbReference type="RefSeq" id="WP_003535371.1">
    <property type="nucleotide sequence ID" value="NZ_CP120364.1"/>
</dbReference>
<evidence type="ECO:0000256" key="1">
    <source>
        <dbReference type="SAM" id="Coils"/>
    </source>
</evidence>
<keyword evidence="4" id="KW-1185">Reference proteome</keyword>
<sequence>MSAETPDWSAGHGRLRVELFLSSLLLGLISHGYAKWSDSTILPFKIEGLPAEWTILGLALFTFYCLVHFILKTLRESQTVGERSAAVGRAVEHAQNMLEKRHLYNDTLSKEAHEINDKLSKLSALLDRLAAENNAIIRSIESNAQEYLIERRKTLAIEQENFQEVARKFSELANERDFLLADTDLSGVKQSLNSAITSIQRRASARRPDTHVLSAALPIIVSLALILWSAPRIVDAAVNASGPFHYEVNQAPPSGAYN</sequence>
<geneLocation type="plasmid" evidence="3 4">
    <name>pSkuCCBAU71714b</name>
</geneLocation>
<keyword evidence="2" id="KW-0472">Membrane</keyword>
<proteinExistence type="predicted"/>
<organism evidence="3 4">
    <name type="scientific">Sinorhizobium kummerowiae</name>
    <dbReference type="NCBI Taxonomy" id="158892"/>
    <lineage>
        <taxon>Bacteria</taxon>
        <taxon>Pseudomonadati</taxon>
        <taxon>Pseudomonadota</taxon>
        <taxon>Alphaproteobacteria</taxon>
        <taxon>Hyphomicrobiales</taxon>
        <taxon>Rhizobiaceae</taxon>
        <taxon>Sinorhizobium/Ensifer group</taxon>
        <taxon>Sinorhizobium</taxon>
    </lineage>
</organism>
<feature type="transmembrane region" description="Helical" evidence="2">
    <location>
        <begin position="15"/>
        <end position="33"/>
    </location>
</feature>
<feature type="transmembrane region" description="Helical" evidence="2">
    <location>
        <begin position="53"/>
        <end position="71"/>
    </location>
</feature>
<name>A0ABY8T692_9HYPH</name>
<feature type="coiled-coil region" evidence="1">
    <location>
        <begin position="105"/>
        <end position="132"/>
    </location>
</feature>